<gene>
    <name evidence="4" type="ORF">AK830_g4657</name>
</gene>
<dbReference type="PANTHER" id="PTHR24412">
    <property type="entry name" value="KELCH PROTEIN"/>
    <property type="match status" value="1"/>
</dbReference>
<dbReference type="Pfam" id="PF24681">
    <property type="entry name" value="Kelch_KLHDC2_KLHL20_DRC7"/>
    <property type="match status" value="1"/>
</dbReference>
<evidence type="ECO:0000313" key="4">
    <source>
        <dbReference type="EMBL" id="KPM41913.1"/>
    </source>
</evidence>
<dbReference type="Gene3D" id="2.120.10.80">
    <property type="entry name" value="Kelch-type beta propeller"/>
    <property type="match status" value="2"/>
</dbReference>
<dbReference type="AlphaFoldDB" id="A0A0P7BKU1"/>
<organism evidence="4 5">
    <name type="scientific">Neonectria ditissima</name>
    <dbReference type="NCBI Taxonomy" id="78410"/>
    <lineage>
        <taxon>Eukaryota</taxon>
        <taxon>Fungi</taxon>
        <taxon>Dikarya</taxon>
        <taxon>Ascomycota</taxon>
        <taxon>Pezizomycotina</taxon>
        <taxon>Sordariomycetes</taxon>
        <taxon>Hypocreomycetidae</taxon>
        <taxon>Hypocreales</taxon>
        <taxon>Nectriaceae</taxon>
        <taxon>Neonectria</taxon>
    </lineage>
</organism>
<dbReference type="SMART" id="SM00612">
    <property type="entry name" value="Kelch"/>
    <property type="match status" value="4"/>
</dbReference>
<comment type="caution">
    <text evidence="4">The sequence shown here is derived from an EMBL/GenBank/DDBJ whole genome shotgun (WGS) entry which is preliminary data.</text>
</comment>
<accession>A0A0P7BKU1</accession>
<dbReference type="InterPro" id="IPR006652">
    <property type="entry name" value="Kelch_1"/>
</dbReference>
<dbReference type="EMBL" id="LKCW01000057">
    <property type="protein sequence ID" value="KPM41913.1"/>
    <property type="molecule type" value="Genomic_DNA"/>
</dbReference>
<evidence type="ECO:0000313" key="5">
    <source>
        <dbReference type="Proteomes" id="UP000050424"/>
    </source>
</evidence>
<dbReference type="SUPFAM" id="SSF117281">
    <property type="entry name" value="Kelch motif"/>
    <property type="match status" value="1"/>
</dbReference>
<evidence type="ECO:0000256" key="1">
    <source>
        <dbReference type="ARBA" id="ARBA00022441"/>
    </source>
</evidence>
<name>A0A0P7BKU1_9HYPO</name>
<reference evidence="4 5" key="1">
    <citation type="submission" date="2015-09" db="EMBL/GenBank/DDBJ databases">
        <title>Draft genome of a European isolate of the apple canker pathogen Neonectria ditissima.</title>
        <authorList>
            <person name="Gomez-Cortecero A."/>
            <person name="Harrison R.J."/>
            <person name="Armitage A.D."/>
        </authorList>
    </citation>
    <scope>NUCLEOTIDE SEQUENCE [LARGE SCALE GENOMIC DNA]</scope>
    <source>
        <strain evidence="4 5">R09/05</strain>
    </source>
</reference>
<sequence length="348" mass="37149">MLAANNLFIALFGLPGVAMASCLRCKDGAWIDLAPIPVAPRQEHATVAVSHSTIAILGGIVPDNGSYSTTDMMQLYDIPTNSWRSASNAPFKVNHPNVAVVNNKIYLLGGLAVAPDGAWKAVPDSWVYNPVRDKWTRLDPIPDGMERGSATMGVHGETIYLAGGMTQLSVISGYQDSIDSVLAFDTCSETWITLPEPATRIPEGRDHAGGAVVGSTYYVIGGRYFGQHNFRDTVFALDLRHPNRGWRTSSGRMPTARGGVSAGTIGRLVYIFGGEGNEAEGSHGVFNETEVFDTLSETWKKLGPMKLPRHGTSAVAVGDRVYIPGGGIVQSAGPVNVTDSFCPFAEGH</sequence>
<keyword evidence="2" id="KW-0677">Repeat</keyword>
<dbReference type="OrthoDB" id="45365at2759"/>
<proteinExistence type="predicted"/>
<evidence type="ECO:0000256" key="2">
    <source>
        <dbReference type="ARBA" id="ARBA00022737"/>
    </source>
</evidence>
<dbReference type="InterPro" id="IPR015915">
    <property type="entry name" value="Kelch-typ_b-propeller"/>
</dbReference>
<dbReference type="PANTHER" id="PTHR24412:SF489">
    <property type="entry name" value="RING FINGER DOMAIN AND KELCH REPEAT-CONTAINING PROTEIN DDB_G0271372"/>
    <property type="match status" value="1"/>
</dbReference>
<protein>
    <recommendedName>
        <fullName evidence="6">Kelch-like protein terF</fullName>
    </recommendedName>
</protein>
<dbReference type="STRING" id="78410.A0A0P7BKU1"/>
<feature type="signal peptide" evidence="3">
    <location>
        <begin position="1"/>
        <end position="20"/>
    </location>
</feature>
<dbReference type="Proteomes" id="UP000050424">
    <property type="component" value="Unassembled WGS sequence"/>
</dbReference>
<evidence type="ECO:0000256" key="3">
    <source>
        <dbReference type="SAM" id="SignalP"/>
    </source>
</evidence>
<keyword evidence="1" id="KW-0880">Kelch repeat</keyword>
<feature type="chain" id="PRO_5006135933" description="Kelch-like protein terF" evidence="3">
    <location>
        <begin position="21"/>
        <end position="348"/>
    </location>
</feature>
<keyword evidence="3" id="KW-0732">Signal</keyword>
<evidence type="ECO:0008006" key="6">
    <source>
        <dbReference type="Google" id="ProtNLM"/>
    </source>
</evidence>
<keyword evidence="5" id="KW-1185">Reference proteome</keyword>